<dbReference type="PANTHER" id="PTHR43861">
    <property type="entry name" value="TRANS-ACONITATE 2-METHYLTRANSFERASE-RELATED"/>
    <property type="match status" value="1"/>
</dbReference>
<dbReference type="Gene3D" id="3.40.50.150">
    <property type="entry name" value="Vaccinia Virus protein VP39"/>
    <property type="match status" value="1"/>
</dbReference>
<dbReference type="InterPro" id="IPR029063">
    <property type="entry name" value="SAM-dependent_MTases_sf"/>
</dbReference>
<evidence type="ECO:0008006" key="3">
    <source>
        <dbReference type="Google" id="ProtNLM"/>
    </source>
</evidence>
<dbReference type="EMBL" id="AFHG01000058">
    <property type="protein sequence ID" value="EGK70140.1"/>
    <property type="molecule type" value="Genomic_DNA"/>
</dbReference>
<dbReference type="AlphaFoldDB" id="F5RGT6"/>
<gene>
    <name evidence="1" type="ORF">METUNv1_03527</name>
</gene>
<accession>F5RGT6</accession>
<proteinExistence type="predicted"/>
<comment type="caution">
    <text evidence="1">The sequence shown here is derived from an EMBL/GenBank/DDBJ whole genome shotgun (WGS) entry which is preliminary data.</text>
</comment>
<dbReference type="OrthoDB" id="6824364at2"/>
<dbReference type="Proteomes" id="UP000005019">
    <property type="component" value="Unassembled WGS sequence"/>
</dbReference>
<dbReference type="CDD" id="cd02440">
    <property type="entry name" value="AdoMet_MTases"/>
    <property type="match status" value="1"/>
</dbReference>
<organism evidence="1 2">
    <name type="scientific">Methyloversatilis universalis (strain ATCC BAA-1314 / DSM 25237 / JCM 13912 / CCUG 52030 / FAM5)</name>
    <dbReference type="NCBI Taxonomy" id="1000565"/>
    <lineage>
        <taxon>Bacteria</taxon>
        <taxon>Pseudomonadati</taxon>
        <taxon>Pseudomonadota</taxon>
        <taxon>Betaproteobacteria</taxon>
        <taxon>Nitrosomonadales</taxon>
        <taxon>Sterolibacteriaceae</taxon>
        <taxon>Methyloversatilis</taxon>
    </lineage>
</organism>
<evidence type="ECO:0000313" key="1">
    <source>
        <dbReference type="EMBL" id="EGK70140.1"/>
    </source>
</evidence>
<protein>
    <recommendedName>
        <fullName evidence="3">Methyltransferase</fullName>
    </recommendedName>
</protein>
<keyword evidence="2" id="KW-1185">Reference proteome</keyword>
<dbReference type="eggNOG" id="COG2227">
    <property type="taxonomic scope" value="Bacteria"/>
</dbReference>
<dbReference type="Pfam" id="PF13489">
    <property type="entry name" value="Methyltransf_23"/>
    <property type="match status" value="1"/>
</dbReference>
<dbReference type="SUPFAM" id="SSF53335">
    <property type="entry name" value="S-adenosyl-L-methionine-dependent methyltransferases"/>
    <property type="match status" value="1"/>
</dbReference>
<dbReference type="STRING" id="1000565.METUNv1_03527"/>
<sequence length="301" mass="33953">MTNDARYRLEQHPDFGFFQVKPTPSQEEITRFYAEEFYSTKYKAFNNSALEVQEADREFHDAHREDIARRIESLLGRPLAGVSILDIGCGWGQTMRYLASRGAICSGFDPAPEAVAYVQSCGLEGVQAGMERMDVFAGRRFDVVMLMNVLEHLSDPVTVIQEIQRNVLKDGGLLIVEVPNEFNAFQVAGQELHGLSQWWVAPPAHLNYFSASTLKRLLDASGFTVSHLESSFPLEMFLLMGDKYVGDRELGRQCHERRMAFELNLRRLGRTDVLETFYQALASVDLGRQVIAYASKDGGRA</sequence>
<dbReference type="RefSeq" id="WP_008064005.1">
    <property type="nucleotide sequence ID" value="NZ_AFHG01000058.1"/>
</dbReference>
<evidence type="ECO:0000313" key="2">
    <source>
        <dbReference type="Proteomes" id="UP000005019"/>
    </source>
</evidence>
<name>F5RGT6_METUF</name>
<reference evidence="1 2" key="1">
    <citation type="journal article" date="2011" name="J. Bacteriol.">
        <title>Genome sequence of Methyloversatilis universalis FAM5T, a methylotrophic representative of the order Rhodocyclales.</title>
        <authorList>
            <person name="Kittichotirat W."/>
            <person name="Good N.M."/>
            <person name="Hall R."/>
            <person name="Bringel F."/>
            <person name="Lajus A."/>
            <person name="Medigue C."/>
            <person name="Smalley N.E."/>
            <person name="Beck D."/>
            <person name="Bumgarner R."/>
            <person name="Vuilleumier S."/>
            <person name="Kalyuzhnaya M.G."/>
        </authorList>
    </citation>
    <scope>NUCLEOTIDE SEQUENCE [LARGE SCALE GENOMIC DNA]</scope>
    <source>
        <strain evidence="2">ATCC BAA-1314 / JCM 13912 / FAM5</strain>
    </source>
</reference>